<organism evidence="2 3">
    <name type="scientific">Stenomitos frigidus AS-A4</name>
    <dbReference type="NCBI Taxonomy" id="2933935"/>
    <lineage>
        <taxon>Bacteria</taxon>
        <taxon>Bacillati</taxon>
        <taxon>Cyanobacteriota</taxon>
        <taxon>Cyanophyceae</taxon>
        <taxon>Leptolyngbyales</taxon>
        <taxon>Leptolyngbyaceae</taxon>
        <taxon>Stenomitos</taxon>
    </lineage>
</organism>
<gene>
    <name evidence="2" type="ORF">NDI38_21295</name>
</gene>
<keyword evidence="3" id="KW-1185">Reference proteome</keyword>
<comment type="caution">
    <text evidence="2">The sequence shown here is derived from an EMBL/GenBank/DDBJ whole genome shotgun (WGS) entry which is preliminary data.</text>
</comment>
<reference evidence="2 3" key="1">
    <citation type="submission" date="2022-04" db="EMBL/GenBank/DDBJ databases">
        <title>Positive selection, recombination, and allopatry shape intraspecific diversity of widespread and dominant cyanobacteria.</title>
        <authorList>
            <person name="Wei J."/>
            <person name="Shu W."/>
            <person name="Hu C."/>
        </authorList>
    </citation>
    <scope>NUCLEOTIDE SEQUENCE [LARGE SCALE GENOMIC DNA]</scope>
    <source>
        <strain evidence="2 3">AS-A4</strain>
    </source>
</reference>
<dbReference type="EMBL" id="JAMPLM010000024">
    <property type="protein sequence ID" value="MEP1060973.1"/>
    <property type="molecule type" value="Genomic_DNA"/>
</dbReference>
<evidence type="ECO:0000313" key="3">
    <source>
        <dbReference type="Proteomes" id="UP001476950"/>
    </source>
</evidence>
<accession>A0ABV0KPL5</accession>
<protein>
    <submittedName>
        <fullName evidence="2">Uncharacterized protein</fullName>
    </submittedName>
</protein>
<proteinExistence type="predicted"/>
<dbReference type="RefSeq" id="WP_190446669.1">
    <property type="nucleotide sequence ID" value="NZ_JAMPLM010000024.1"/>
</dbReference>
<evidence type="ECO:0000313" key="2">
    <source>
        <dbReference type="EMBL" id="MEP1060973.1"/>
    </source>
</evidence>
<feature type="compositionally biased region" description="Polar residues" evidence="1">
    <location>
        <begin position="1"/>
        <end position="10"/>
    </location>
</feature>
<feature type="region of interest" description="Disordered" evidence="1">
    <location>
        <begin position="1"/>
        <end position="21"/>
    </location>
</feature>
<evidence type="ECO:0000256" key="1">
    <source>
        <dbReference type="SAM" id="MobiDB-lite"/>
    </source>
</evidence>
<sequence length="94" mass="10301">MAESSSTTRLTPLGSEAASDRIMPAATVSPGAYAAPARFLDLPHAEDLAMLSQLAAELLQDPLAVKQLSDRVVELLQNDLRLQRERSHGYGRRW</sequence>
<dbReference type="Proteomes" id="UP001476950">
    <property type="component" value="Unassembled WGS sequence"/>
</dbReference>
<name>A0ABV0KPL5_9CYAN</name>